<protein>
    <recommendedName>
        <fullName evidence="2">Methyltransferase type 11 domain-containing protein</fullName>
    </recommendedName>
</protein>
<reference evidence="1" key="1">
    <citation type="submission" date="2018-05" db="EMBL/GenBank/DDBJ databases">
        <authorList>
            <person name="Lanie J.A."/>
            <person name="Ng W.-L."/>
            <person name="Kazmierczak K.M."/>
            <person name="Andrzejewski T.M."/>
            <person name="Davidsen T.M."/>
            <person name="Wayne K.J."/>
            <person name="Tettelin H."/>
            <person name="Glass J.I."/>
            <person name="Rusch D."/>
            <person name="Podicherti R."/>
            <person name="Tsui H.-C.T."/>
            <person name="Winkler M.E."/>
        </authorList>
    </citation>
    <scope>NUCLEOTIDE SEQUENCE</scope>
</reference>
<dbReference type="AlphaFoldDB" id="A0A382YRQ1"/>
<dbReference type="Gene3D" id="3.40.50.150">
    <property type="entry name" value="Vaccinia Virus protein VP39"/>
    <property type="match status" value="2"/>
</dbReference>
<accession>A0A382YRQ1</accession>
<name>A0A382YRQ1_9ZZZZ</name>
<gene>
    <name evidence="1" type="ORF">METZ01_LOCUS438399</name>
</gene>
<dbReference type="InterPro" id="IPR029063">
    <property type="entry name" value="SAM-dependent_MTases_sf"/>
</dbReference>
<dbReference type="Pfam" id="PF13489">
    <property type="entry name" value="Methyltransf_23"/>
    <property type="match status" value="1"/>
</dbReference>
<sequence length="183" mass="20839">MHDSSMMVCPLCSHDDTSTYHSHPHRQFWQCANCALVFVSPADYPDAGAEKARYDQHHNDPTDKRYRAFLQQLATPLLERLTVGSIGLDFGCGPGPALARILQESGMTVELYDTYYAPNDTVWATQYDFVTATEVVEHLHQPSQDFDRLFRVLKPGGWLAIMTKWVSRIPSFAASRYIRDMTH</sequence>
<dbReference type="SUPFAM" id="SSF53335">
    <property type="entry name" value="S-adenosyl-L-methionine-dependent methyltransferases"/>
    <property type="match status" value="1"/>
</dbReference>
<evidence type="ECO:0000313" key="1">
    <source>
        <dbReference type="EMBL" id="SVD85545.1"/>
    </source>
</evidence>
<proteinExistence type="predicted"/>
<feature type="non-terminal residue" evidence="1">
    <location>
        <position position="183"/>
    </location>
</feature>
<dbReference type="EMBL" id="UINC01177748">
    <property type="protein sequence ID" value="SVD85545.1"/>
    <property type="molecule type" value="Genomic_DNA"/>
</dbReference>
<evidence type="ECO:0008006" key="2">
    <source>
        <dbReference type="Google" id="ProtNLM"/>
    </source>
</evidence>
<organism evidence="1">
    <name type="scientific">marine metagenome</name>
    <dbReference type="NCBI Taxonomy" id="408172"/>
    <lineage>
        <taxon>unclassified sequences</taxon>
        <taxon>metagenomes</taxon>
        <taxon>ecological metagenomes</taxon>
    </lineage>
</organism>